<feature type="non-terminal residue" evidence="1">
    <location>
        <position position="140"/>
    </location>
</feature>
<evidence type="ECO:0000313" key="1">
    <source>
        <dbReference type="EMBL" id="GAJ10745.1"/>
    </source>
</evidence>
<name>X1VP72_9ZZZZ</name>
<comment type="caution">
    <text evidence="1">The sequence shown here is derived from an EMBL/GenBank/DDBJ whole genome shotgun (WGS) entry which is preliminary data.</text>
</comment>
<accession>X1VP72</accession>
<dbReference type="AlphaFoldDB" id="X1VP72"/>
<protein>
    <submittedName>
        <fullName evidence="1">Uncharacterized protein</fullName>
    </submittedName>
</protein>
<gene>
    <name evidence="1" type="ORF">S12H4_45638</name>
</gene>
<dbReference type="EMBL" id="BARW01028238">
    <property type="protein sequence ID" value="GAJ10745.1"/>
    <property type="molecule type" value="Genomic_DNA"/>
</dbReference>
<sequence length="140" mass="15226">MTLKPKYRNIWFRRGFPSTCTTPTFTVAPAFGGPILADVNYKIITHVSLSVDVAAIEAKLDARVFAMDFWSDPDDEFLLNAVVDDKALPDVVVAGIPALATVIRATAIFKCRVIEDTSGFPNGINGTQYIQVKEAAGAYI</sequence>
<organism evidence="1">
    <name type="scientific">marine sediment metagenome</name>
    <dbReference type="NCBI Taxonomy" id="412755"/>
    <lineage>
        <taxon>unclassified sequences</taxon>
        <taxon>metagenomes</taxon>
        <taxon>ecological metagenomes</taxon>
    </lineage>
</organism>
<reference evidence="1" key="1">
    <citation type="journal article" date="2014" name="Front. Microbiol.">
        <title>High frequency of phylogenetically diverse reductive dehalogenase-homologous genes in deep subseafloor sedimentary metagenomes.</title>
        <authorList>
            <person name="Kawai M."/>
            <person name="Futagami T."/>
            <person name="Toyoda A."/>
            <person name="Takaki Y."/>
            <person name="Nishi S."/>
            <person name="Hori S."/>
            <person name="Arai W."/>
            <person name="Tsubouchi T."/>
            <person name="Morono Y."/>
            <person name="Uchiyama I."/>
            <person name="Ito T."/>
            <person name="Fujiyama A."/>
            <person name="Inagaki F."/>
            <person name="Takami H."/>
        </authorList>
    </citation>
    <scope>NUCLEOTIDE SEQUENCE</scope>
    <source>
        <strain evidence="1">Expedition CK06-06</strain>
    </source>
</reference>
<proteinExistence type="predicted"/>